<proteinExistence type="predicted"/>
<feature type="transmembrane region" description="Helical" evidence="1">
    <location>
        <begin position="58"/>
        <end position="82"/>
    </location>
</feature>
<dbReference type="EMBL" id="CM018041">
    <property type="protein sequence ID" value="KAA8534638.1"/>
    <property type="molecule type" value="Genomic_DNA"/>
</dbReference>
<keyword evidence="1" id="KW-0812">Transmembrane</keyword>
<keyword evidence="1" id="KW-1133">Transmembrane helix</keyword>
<evidence type="ECO:0000256" key="1">
    <source>
        <dbReference type="SAM" id="Phobius"/>
    </source>
</evidence>
<evidence type="ECO:0000313" key="2">
    <source>
        <dbReference type="EMBL" id="KAA8534638.1"/>
    </source>
</evidence>
<organism evidence="2 3">
    <name type="scientific">Nyssa sinensis</name>
    <dbReference type="NCBI Taxonomy" id="561372"/>
    <lineage>
        <taxon>Eukaryota</taxon>
        <taxon>Viridiplantae</taxon>
        <taxon>Streptophyta</taxon>
        <taxon>Embryophyta</taxon>
        <taxon>Tracheophyta</taxon>
        <taxon>Spermatophyta</taxon>
        <taxon>Magnoliopsida</taxon>
        <taxon>eudicotyledons</taxon>
        <taxon>Gunneridae</taxon>
        <taxon>Pentapetalae</taxon>
        <taxon>asterids</taxon>
        <taxon>Cornales</taxon>
        <taxon>Nyssaceae</taxon>
        <taxon>Nyssa</taxon>
    </lineage>
</organism>
<sequence>MLPPEVLPLSCSLSLEQKYENMVLVKVQQSSWAMNMPKCALKEIQVRSWVQKKENRRLYSLLIPCTLAATAGVQLTLLVSALRLPRMSKLSRGSFLKGQGQRNAVVTLSSSLSPLLMLVVQLEM</sequence>
<accession>A0A5J5AWE0</accession>
<keyword evidence="3" id="KW-1185">Reference proteome</keyword>
<evidence type="ECO:0000313" key="3">
    <source>
        <dbReference type="Proteomes" id="UP000325577"/>
    </source>
</evidence>
<dbReference type="Proteomes" id="UP000325577">
    <property type="component" value="Linkage Group LG18"/>
</dbReference>
<reference evidence="2 3" key="1">
    <citation type="submission" date="2019-09" db="EMBL/GenBank/DDBJ databases">
        <title>A chromosome-level genome assembly of the Chinese tupelo Nyssa sinensis.</title>
        <authorList>
            <person name="Yang X."/>
            <person name="Kang M."/>
            <person name="Yang Y."/>
            <person name="Xiong H."/>
            <person name="Wang M."/>
            <person name="Zhang Z."/>
            <person name="Wang Z."/>
            <person name="Wu H."/>
            <person name="Ma T."/>
            <person name="Liu J."/>
            <person name="Xi Z."/>
        </authorList>
    </citation>
    <scope>NUCLEOTIDE SEQUENCE [LARGE SCALE GENOMIC DNA]</scope>
    <source>
        <strain evidence="2">J267</strain>
        <tissue evidence="2">Leaf</tissue>
    </source>
</reference>
<name>A0A5J5AWE0_9ASTE</name>
<protein>
    <submittedName>
        <fullName evidence="2">Uncharacterized protein</fullName>
    </submittedName>
</protein>
<dbReference type="AlphaFoldDB" id="A0A5J5AWE0"/>
<gene>
    <name evidence="2" type="ORF">F0562_032103</name>
</gene>
<keyword evidence="1" id="KW-0472">Membrane</keyword>